<protein>
    <submittedName>
        <fullName evidence="1">Uncharacterized protein</fullName>
    </submittedName>
</protein>
<reference evidence="1" key="5">
    <citation type="journal article" date="2021" name="G3 (Bethesda)">
        <title>Aegilops tauschii genome assembly Aet v5.0 features greater sequence contiguity and improved annotation.</title>
        <authorList>
            <person name="Wang L."/>
            <person name="Zhu T."/>
            <person name="Rodriguez J.C."/>
            <person name="Deal K.R."/>
            <person name="Dubcovsky J."/>
            <person name="McGuire P.E."/>
            <person name="Lux T."/>
            <person name="Spannagl M."/>
            <person name="Mayer K.F.X."/>
            <person name="Baldrich P."/>
            <person name="Meyers B.C."/>
            <person name="Huo N."/>
            <person name="Gu Y.Q."/>
            <person name="Zhou H."/>
            <person name="Devos K.M."/>
            <person name="Bennetzen J.L."/>
            <person name="Unver T."/>
            <person name="Budak H."/>
            <person name="Gulick P.J."/>
            <person name="Galiba G."/>
            <person name="Kalapos B."/>
            <person name="Nelson D.R."/>
            <person name="Li P."/>
            <person name="You F.M."/>
            <person name="Luo M.C."/>
            <person name="Dvorak J."/>
        </authorList>
    </citation>
    <scope>NUCLEOTIDE SEQUENCE [LARGE SCALE GENOMIC DNA]</scope>
    <source>
        <strain evidence="1">cv. AL8/78</strain>
    </source>
</reference>
<dbReference type="Proteomes" id="UP000015105">
    <property type="component" value="Chromosome 1D"/>
</dbReference>
<dbReference type="Gramene" id="AET1Gv20149900.12">
    <property type="protein sequence ID" value="AET1Gv20149900.12"/>
    <property type="gene ID" value="AET1Gv20149900"/>
</dbReference>
<evidence type="ECO:0000313" key="1">
    <source>
        <dbReference type="EnsemblPlants" id="AET1Gv20149900.12"/>
    </source>
</evidence>
<name>A0A452XT58_AEGTS</name>
<evidence type="ECO:0000313" key="2">
    <source>
        <dbReference type="Proteomes" id="UP000015105"/>
    </source>
</evidence>
<accession>A0A452XT58</accession>
<dbReference type="EnsemblPlants" id="AET1Gv20149900.12">
    <property type="protein sequence ID" value="AET1Gv20149900.12"/>
    <property type="gene ID" value="AET1Gv20149900"/>
</dbReference>
<dbReference type="AlphaFoldDB" id="A0A452XT58"/>
<sequence>RRRAPRFRHEVPSLDPGGDTRCAGVSIRALVAGGPKQWWMVACPVPAGDWRRSCSFCPK</sequence>
<reference evidence="1" key="3">
    <citation type="journal article" date="2017" name="Nature">
        <title>Genome sequence of the progenitor of the wheat D genome Aegilops tauschii.</title>
        <authorList>
            <person name="Luo M.C."/>
            <person name="Gu Y.Q."/>
            <person name="Puiu D."/>
            <person name="Wang H."/>
            <person name="Twardziok S.O."/>
            <person name="Deal K.R."/>
            <person name="Huo N."/>
            <person name="Zhu T."/>
            <person name="Wang L."/>
            <person name="Wang Y."/>
            <person name="McGuire P.E."/>
            <person name="Liu S."/>
            <person name="Long H."/>
            <person name="Ramasamy R.K."/>
            <person name="Rodriguez J.C."/>
            <person name="Van S.L."/>
            <person name="Yuan L."/>
            <person name="Wang Z."/>
            <person name="Xia Z."/>
            <person name="Xiao L."/>
            <person name="Anderson O.D."/>
            <person name="Ouyang S."/>
            <person name="Liang Y."/>
            <person name="Zimin A.V."/>
            <person name="Pertea G."/>
            <person name="Qi P."/>
            <person name="Bennetzen J.L."/>
            <person name="Dai X."/>
            <person name="Dawson M.W."/>
            <person name="Muller H.G."/>
            <person name="Kugler K."/>
            <person name="Rivarola-Duarte L."/>
            <person name="Spannagl M."/>
            <person name="Mayer K.F.X."/>
            <person name="Lu F.H."/>
            <person name="Bevan M.W."/>
            <person name="Leroy P."/>
            <person name="Li P."/>
            <person name="You F.M."/>
            <person name="Sun Q."/>
            <person name="Liu Z."/>
            <person name="Lyons E."/>
            <person name="Wicker T."/>
            <person name="Salzberg S.L."/>
            <person name="Devos K.M."/>
            <person name="Dvorak J."/>
        </authorList>
    </citation>
    <scope>NUCLEOTIDE SEQUENCE [LARGE SCALE GENOMIC DNA]</scope>
    <source>
        <strain evidence="1">cv. AL8/78</strain>
    </source>
</reference>
<reference evidence="2" key="1">
    <citation type="journal article" date="2014" name="Science">
        <title>Ancient hybridizations among the ancestral genomes of bread wheat.</title>
        <authorList>
            <consortium name="International Wheat Genome Sequencing Consortium,"/>
            <person name="Marcussen T."/>
            <person name="Sandve S.R."/>
            <person name="Heier L."/>
            <person name="Spannagl M."/>
            <person name="Pfeifer M."/>
            <person name="Jakobsen K.S."/>
            <person name="Wulff B.B."/>
            <person name="Steuernagel B."/>
            <person name="Mayer K.F."/>
            <person name="Olsen O.A."/>
        </authorList>
    </citation>
    <scope>NUCLEOTIDE SEQUENCE [LARGE SCALE GENOMIC DNA]</scope>
    <source>
        <strain evidence="2">cv. AL8/78</strain>
    </source>
</reference>
<reference evidence="1" key="4">
    <citation type="submission" date="2019-03" db="UniProtKB">
        <authorList>
            <consortium name="EnsemblPlants"/>
        </authorList>
    </citation>
    <scope>IDENTIFICATION</scope>
</reference>
<proteinExistence type="predicted"/>
<reference evidence="2" key="2">
    <citation type="journal article" date="2017" name="Nat. Plants">
        <title>The Aegilops tauschii genome reveals multiple impacts of transposons.</title>
        <authorList>
            <person name="Zhao G."/>
            <person name="Zou C."/>
            <person name="Li K."/>
            <person name="Wang K."/>
            <person name="Li T."/>
            <person name="Gao L."/>
            <person name="Zhang X."/>
            <person name="Wang H."/>
            <person name="Yang Z."/>
            <person name="Liu X."/>
            <person name="Jiang W."/>
            <person name="Mao L."/>
            <person name="Kong X."/>
            <person name="Jiao Y."/>
            <person name="Jia J."/>
        </authorList>
    </citation>
    <scope>NUCLEOTIDE SEQUENCE [LARGE SCALE GENOMIC DNA]</scope>
    <source>
        <strain evidence="2">cv. AL8/78</strain>
    </source>
</reference>
<keyword evidence="2" id="KW-1185">Reference proteome</keyword>
<organism evidence="1 2">
    <name type="scientific">Aegilops tauschii subsp. strangulata</name>
    <name type="common">Goatgrass</name>
    <dbReference type="NCBI Taxonomy" id="200361"/>
    <lineage>
        <taxon>Eukaryota</taxon>
        <taxon>Viridiplantae</taxon>
        <taxon>Streptophyta</taxon>
        <taxon>Embryophyta</taxon>
        <taxon>Tracheophyta</taxon>
        <taxon>Spermatophyta</taxon>
        <taxon>Magnoliopsida</taxon>
        <taxon>Liliopsida</taxon>
        <taxon>Poales</taxon>
        <taxon>Poaceae</taxon>
        <taxon>BOP clade</taxon>
        <taxon>Pooideae</taxon>
        <taxon>Triticodae</taxon>
        <taxon>Triticeae</taxon>
        <taxon>Triticinae</taxon>
        <taxon>Aegilops</taxon>
    </lineage>
</organism>